<dbReference type="InterPro" id="IPR050565">
    <property type="entry name" value="LYPA1-2/EST-like"/>
</dbReference>
<dbReference type="Pfam" id="PF02230">
    <property type="entry name" value="Abhydrolase_2"/>
    <property type="match status" value="1"/>
</dbReference>
<dbReference type="PANTHER" id="PTHR10655:SF68">
    <property type="entry name" value="PALMITOYL-PROTEIN HYDROLASE"/>
    <property type="match status" value="1"/>
</dbReference>
<evidence type="ECO:0000256" key="9">
    <source>
        <dbReference type="ARBA" id="ARBA00047337"/>
    </source>
</evidence>
<keyword evidence="5" id="KW-0378">Hydrolase</keyword>
<evidence type="ECO:0000256" key="10">
    <source>
        <dbReference type="ARBA" id="ARBA00048656"/>
    </source>
</evidence>
<evidence type="ECO:0000313" key="13">
    <source>
        <dbReference type="RefSeq" id="XP_022102262.1"/>
    </source>
</evidence>
<dbReference type="SUPFAM" id="SSF53474">
    <property type="entry name" value="alpha/beta-Hydrolases"/>
    <property type="match status" value="1"/>
</dbReference>
<dbReference type="GeneID" id="110985507"/>
<dbReference type="EC" id="3.1.2.22" evidence="3"/>
<keyword evidence="6" id="KW-0276">Fatty acid metabolism</keyword>
<comment type="catalytic activity">
    <reaction evidence="9">
        <text>S-hexadecanoyl-L-cysteinyl-[protein] + H2O = L-cysteinyl-[protein] + hexadecanoate + H(+)</text>
        <dbReference type="Rhea" id="RHEA:19233"/>
        <dbReference type="Rhea" id="RHEA-COMP:10131"/>
        <dbReference type="Rhea" id="RHEA-COMP:11032"/>
        <dbReference type="ChEBI" id="CHEBI:7896"/>
        <dbReference type="ChEBI" id="CHEBI:15377"/>
        <dbReference type="ChEBI" id="CHEBI:15378"/>
        <dbReference type="ChEBI" id="CHEBI:29950"/>
        <dbReference type="ChEBI" id="CHEBI:74151"/>
        <dbReference type="EC" id="3.1.2.22"/>
    </reaction>
</comment>
<evidence type="ECO:0000256" key="6">
    <source>
        <dbReference type="ARBA" id="ARBA00022832"/>
    </source>
</evidence>
<accession>A0A8B7ZB99</accession>
<dbReference type="PANTHER" id="PTHR10655">
    <property type="entry name" value="LYSOPHOSPHOLIPASE-RELATED"/>
    <property type="match status" value="1"/>
</dbReference>
<protein>
    <recommendedName>
        <fullName evidence="3">palmitoyl-protein hydrolase</fullName>
        <ecNumber evidence="3">3.1.2.22</ecNumber>
    </recommendedName>
    <alternativeName>
        <fullName evidence="8">Palmitoyl-protein hydrolase</fullName>
    </alternativeName>
</protein>
<gene>
    <name evidence="13" type="primary">LOC110985507</name>
</gene>
<name>A0A8B7ZB99_ACAPL</name>
<dbReference type="InterPro" id="IPR029058">
    <property type="entry name" value="AB_hydrolase_fold"/>
</dbReference>
<dbReference type="AlphaFoldDB" id="A0A8B7ZB99"/>
<dbReference type="Gene3D" id="3.40.50.1820">
    <property type="entry name" value="alpha/beta hydrolase"/>
    <property type="match status" value="1"/>
</dbReference>
<sequence length="297" mass="32021">MNLRQGRHSQISALGFWMLLSGVGKHLASSWCCRRPASALSLLTVSFLAVRTLCSGDRGAFMCGNSASSMAKPVIVPAKGSHTASLIFLHGLGDTGHGWASGLEEVVRSAGLHHVKIVCPTAPTIPVTLNMGFRMPAWFDITSLSFDEDQDQDRITESSKLLNNLIDEEEKSGIPSNRIVIGGFSQGGAIALYTALTTERQLGGVLALSTWLPLHTKFPGAFVGSRRDYPVLQCHGDSDPVVNMQYGVMTSTLLKEQFCSNHTFRQYPGLGHSSCPPEMKDSADFLVKVLPSASSKN</sequence>
<dbReference type="GO" id="GO:0008474">
    <property type="term" value="F:palmitoyl-(protein) hydrolase activity"/>
    <property type="evidence" value="ECO:0007669"/>
    <property type="project" value="UniProtKB-EC"/>
</dbReference>
<dbReference type="GO" id="GO:0052689">
    <property type="term" value="F:carboxylic ester hydrolase activity"/>
    <property type="evidence" value="ECO:0007669"/>
    <property type="project" value="TreeGrafter"/>
</dbReference>
<keyword evidence="7" id="KW-0443">Lipid metabolism</keyword>
<comment type="similarity">
    <text evidence="2">Belongs to the AB hydrolase superfamily. AB hydrolase 2 family.</text>
</comment>
<evidence type="ECO:0000313" key="12">
    <source>
        <dbReference type="Proteomes" id="UP000694845"/>
    </source>
</evidence>
<evidence type="ECO:0000256" key="7">
    <source>
        <dbReference type="ARBA" id="ARBA00023098"/>
    </source>
</evidence>
<evidence type="ECO:0000259" key="11">
    <source>
        <dbReference type="Pfam" id="PF02230"/>
    </source>
</evidence>
<evidence type="ECO:0000256" key="8">
    <source>
        <dbReference type="ARBA" id="ARBA00031195"/>
    </source>
</evidence>
<comment type="catalytic activity">
    <reaction evidence="10">
        <text>1-hexadecanoyl-sn-glycero-3-phosphocholine + H2O = sn-glycerol 3-phosphocholine + hexadecanoate + H(+)</text>
        <dbReference type="Rhea" id="RHEA:40435"/>
        <dbReference type="ChEBI" id="CHEBI:7896"/>
        <dbReference type="ChEBI" id="CHEBI:15377"/>
        <dbReference type="ChEBI" id="CHEBI:15378"/>
        <dbReference type="ChEBI" id="CHEBI:16870"/>
        <dbReference type="ChEBI" id="CHEBI:72998"/>
    </reaction>
    <physiologicalReaction direction="left-to-right" evidence="10">
        <dbReference type="Rhea" id="RHEA:40436"/>
    </physiologicalReaction>
</comment>
<dbReference type="InterPro" id="IPR003140">
    <property type="entry name" value="PLipase/COase/thioEstase"/>
</dbReference>
<dbReference type="Proteomes" id="UP000694845">
    <property type="component" value="Unplaced"/>
</dbReference>
<evidence type="ECO:0000256" key="4">
    <source>
        <dbReference type="ARBA" id="ARBA00022490"/>
    </source>
</evidence>
<evidence type="ECO:0000256" key="3">
    <source>
        <dbReference type="ARBA" id="ARBA00012423"/>
    </source>
</evidence>
<keyword evidence="4" id="KW-0963">Cytoplasm</keyword>
<comment type="subcellular location">
    <subcellularLocation>
        <location evidence="1">Cytoplasm</location>
    </subcellularLocation>
</comment>
<evidence type="ECO:0000256" key="5">
    <source>
        <dbReference type="ARBA" id="ARBA00022801"/>
    </source>
</evidence>
<organism evidence="12 13">
    <name type="scientific">Acanthaster planci</name>
    <name type="common">Crown-of-thorns starfish</name>
    <dbReference type="NCBI Taxonomy" id="133434"/>
    <lineage>
        <taxon>Eukaryota</taxon>
        <taxon>Metazoa</taxon>
        <taxon>Echinodermata</taxon>
        <taxon>Eleutherozoa</taxon>
        <taxon>Asterozoa</taxon>
        <taxon>Asteroidea</taxon>
        <taxon>Valvatacea</taxon>
        <taxon>Valvatida</taxon>
        <taxon>Acanthasteridae</taxon>
        <taxon>Acanthaster</taxon>
    </lineage>
</organism>
<feature type="domain" description="Phospholipase/carboxylesterase/thioesterase" evidence="11">
    <location>
        <begin position="71"/>
        <end position="289"/>
    </location>
</feature>
<proteinExistence type="inferred from homology"/>
<reference evidence="13" key="1">
    <citation type="submission" date="2025-08" db="UniProtKB">
        <authorList>
            <consortium name="RefSeq"/>
        </authorList>
    </citation>
    <scope>IDENTIFICATION</scope>
</reference>
<evidence type="ECO:0000256" key="2">
    <source>
        <dbReference type="ARBA" id="ARBA00006499"/>
    </source>
</evidence>
<evidence type="ECO:0000256" key="1">
    <source>
        <dbReference type="ARBA" id="ARBA00004496"/>
    </source>
</evidence>
<dbReference type="RefSeq" id="XP_022102262.1">
    <property type="nucleotide sequence ID" value="XM_022246570.1"/>
</dbReference>
<dbReference type="GO" id="GO:0005737">
    <property type="term" value="C:cytoplasm"/>
    <property type="evidence" value="ECO:0007669"/>
    <property type="project" value="UniProtKB-SubCell"/>
</dbReference>
<dbReference type="FunFam" id="3.40.50.1820:FF:000010">
    <property type="entry name" value="Acyl-protein thioesterase 2"/>
    <property type="match status" value="1"/>
</dbReference>
<dbReference type="OrthoDB" id="2213137at2759"/>
<dbReference type="GO" id="GO:0006631">
    <property type="term" value="P:fatty acid metabolic process"/>
    <property type="evidence" value="ECO:0007669"/>
    <property type="project" value="UniProtKB-KW"/>
</dbReference>
<keyword evidence="12" id="KW-1185">Reference proteome</keyword>